<dbReference type="InterPro" id="IPR000408">
    <property type="entry name" value="Reg_chr_condens"/>
</dbReference>
<keyword evidence="1" id="KW-0677">Repeat</keyword>
<dbReference type="InterPro" id="IPR051210">
    <property type="entry name" value="Ub_ligase/GEF_domain"/>
</dbReference>
<feature type="repeat" description="RCC1" evidence="2">
    <location>
        <begin position="329"/>
        <end position="379"/>
    </location>
</feature>
<dbReference type="Proteomes" id="UP001473302">
    <property type="component" value="Unassembled WGS sequence"/>
</dbReference>
<evidence type="ECO:0000256" key="1">
    <source>
        <dbReference type="ARBA" id="ARBA00022737"/>
    </source>
</evidence>
<dbReference type="Pfam" id="PF00415">
    <property type="entry name" value="RCC1"/>
    <property type="match status" value="2"/>
</dbReference>
<dbReference type="Gene3D" id="2.130.10.30">
    <property type="entry name" value="Regulator of chromosome condensation 1/beta-lactamase-inhibitor protein II"/>
    <property type="match status" value="2"/>
</dbReference>
<sequence>MLSHLKSGTRALHTSTRKTVLYGWGQTQALPLTKGHMDRIFNQPTLLRNEQDYALPKDEEITQVATGWGHSLLSNSNKVYAFGLNQSGQLGTNKTKITMQDPVKFVACGREHSHIVTENQDGTQLYSFGNDMYGQLGLGKNKNSNPGSLIAESQPTLVDFKEKIESITCGLDNTIFATGKQIFGMGWGADGQLGQGFEDKNVPSPLSLEIEIKKLSSSTDYTFALGADGRVWTWGNSEYGQGIQGKIIDRILEPFEVKVNDVVDVAAGGPFSVILTKDGQVYTCGYGSLGLGKDVVQTLEASVVTELSNKEIIKVFATTDYAAAISKCGKLYTWGLNGPSGRLGLGDNQHAFIPRLVKMDRQVIDVSLGTNHAIATCIE</sequence>
<evidence type="ECO:0000313" key="3">
    <source>
        <dbReference type="EMBL" id="GAA5816575.1"/>
    </source>
</evidence>
<dbReference type="PROSITE" id="PS50012">
    <property type="entry name" value="RCC1_3"/>
    <property type="match status" value="5"/>
</dbReference>
<feature type="repeat" description="RCC1" evidence="2">
    <location>
        <begin position="123"/>
        <end position="180"/>
    </location>
</feature>
<feature type="repeat" description="RCC1" evidence="2">
    <location>
        <begin position="77"/>
        <end position="119"/>
    </location>
</feature>
<dbReference type="Pfam" id="PF13540">
    <property type="entry name" value="RCC1_2"/>
    <property type="match status" value="3"/>
</dbReference>
<proteinExistence type="predicted"/>
<organism evidence="3 4">
    <name type="scientific">Mucor flavus</name>
    <dbReference type="NCBI Taxonomy" id="439312"/>
    <lineage>
        <taxon>Eukaryota</taxon>
        <taxon>Fungi</taxon>
        <taxon>Fungi incertae sedis</taxon>
        <taxon>Mucoromycota</taxon>
        <taxon>Mucoromycotina</taxon>
        <taxon>Mucoromycetes</taxon>
        <taxon>Mucorales</taxon>
        <taxon>Mucorineae</taxon>
        <taxon>Mucoraceae</taxon>
        <taxon>Mucor</taxon>
    </lineage>
</organism>
<keyword evidence="4" id="KW-1185">Reference proteome</keyword>
<dbReference type="EMBL" id="BAABUK010000033">
    <property type="protein sequence ID" value="GAA5816575.1"/>
    <property type="molecule type" value="Genomic_DNA"/>
</dbReference>
<accession>A0ABP9ZBS2</accession>
<feature type="repeat" description="RCC1" evidence="2">
    <location>
        <begin position="180"/>
        <end position="228"/>
    </location>
</feature>
<dbReference type="SUPFAM" id="SSF50985">
    <property type="entry name" value="RCC1/BLIP-II"/>
    <property type="match status" value="1"/>
</dbReference>
<reference evidence="3 4" key="1">
    <citation type="submission" date="2024-04" db="EMBL/GenBank/DDBJ databases">
        <title>genome sequences of Mucor flavus KT1a and Helicostylum pulchrum KT1b strains isolated from the surface of a dry-aged beef.</title>
        <authorList>
            <person name="Toyotome T."/>
            <person name="Hosono M."/>
            <person name="Torimaru M."/>
            <person name="Fukuda K."/>
            <person name="Mikami N."/>
        </authorList>
    </citation>
    <scope>NUCLEOTIDE SEQUENCE [LARGE SCALE GENOMIC DNA]</scope>
    <source>
        <strain evidence="3 4">KT1a</strain>
    </source>
</reference>
<protein>
    <submittedName>
        <fullName evidence="3">Uncharacterized protein</fullName>
    </submittedName>
</protein>
<dbReference type="InterPro" id="IPR009091">
    <property type="entry name" value="RCC1/BLIP-II"/>
</dbReference>
<dbReference type="PANTHER" id="PTHR22870">
    <property type="entry name" value="REGULATOR OF CHROMOSOME CONDENSATION"/>
    <property type="match status" value="1"/>
</dbReference>
<evidence type="ECO:0000256" key="2">
    <source>
        <dbReference type="PROSITE-ProRule" id="PRU00235"/>
    </source>
</evidence>
<comment type="caution">
    <text evidence="3">The sequence shown here is derived from an EMBL/GenBank/DDBJ whole genome shotgun (WGS) entry which is preliminary data.</text>
</comment>
<dbReference type="PANTHER" id="PTHR22870:SF408">
    <property type="entry name" value="OS09G0560450 PROTEIN"/>
    <property type="match status" value="1"/>
</dbReference>
<name>A0ABP9ZBS2_9FUNG</name>
<dbReference type="PRINTS" id="PR00633">
    <property type="entry name" value="RCCNDNSATION"/>
</dbReference>
<feature type="repeat" description="RCC1" evidence="2">
    <location>
        <begin position="229"/>
        <end position="278"/>
    </location>
</feature>
<gene>
    <name evidence="3" type="ORF">MFLAVUS_010105</name>
</gene>
<evidence type="ECO:0000313" key="4">
    <source>
        <dbReference type="Proteomes" id="UP001473302"/>
    </source>
</evidence>